<dbReference type="PANTHER" id="PTHR36930:SF1">
    <property type="entry name" value="MOSC DOMAIN-CONTAINING PROTEIN"/>
    <property type="match status" value="1"/>
</dbReference>
<dbReference type="RefSeq" id="WP_058695114.1">
    <property type="nucleotide sequence ID" value="NZ_CP029487.1"/>
</dbReference>
<dbReference type="InterPro" id="IPR011037">
    <property type="entry name" value="Pyrv_Knase-like_insert_dom_sf"/>
</dbReference>
<reference evidence="2 3" key="1">
    <citation type="submission" date="2018-05" db="EMBL/GenBank/DDBJ databases">
        <title>Genome comparison of Eubacterium sp.</title>
        <authorList>
            <person name="Feng Y."/>
            <person name="Sanchez-Andrea I."/>
            <person name="Stams A.J.M."/>
            <person name="De Vos W.M."/>
        </authorList>
    </citation>
    <scope>NUCLEOTIDE SEQUENCE [LARGE SCALE GENOMIC DNA]</scope>
    <source>
        <strain evidence="2 3">YI</strain>
    </source>
</reference>
<dbReference type="Pfam" id="PF03473">
    <property type="entry name" value="MOSC"/>
    <property type="match status" value="1"/>
</dbReference>
<name>A0A4P9C5P0_EUBML</name>
<evidence type="ECO:0000313" key="3">
    <source>
        <dbReference type="Proteomes" id="UP000218387"/>
    </source>
</evidence>
<dbReference type="GO" id="GO:0003824">
    <property type="term" value="F:catalytic activity"/>
    <property type="evidence" value="ECO:0007669"/>
    <property type="project" value="InterPro"/>
</dbReference>
<sequence length="148" mass="15877">MMIKGKVIAINRSEKKGVMKTPVGEGVFIEKFGLEGDAHGGDWHRQVSLLGQESIDKMVALGAGELTPGNFAENITTQGITVYELPVGTRLKIGETLQEVTQIGKECHKGCEIAKKVGDCVMPREGIFTIVLKGGVVKPGDSIEVLED</sequence>
<keyword evidence="3" id="KW-1185">Reference proteome</keyword>
<dbReference type="GO" id="GO:0030151">
    <property type="term" value="F:molybdenum ion binding"/>
    <property type="evidence" value="ECO:0007669"/>
    <property type="project" value="InterPro"/>
</dbReference>
<gene>
    <name evidence="2" type="ORF">CPZ25_000555</name>
</gene>
<accession>A0A4P9C5P0</accession>
<dbReference type="PANTHER" id="PTHR36930">
    <property type="entry name" value="METAL-SULFUR CLUSTER BIOSYNTHESIS PROTEINS YUAD-RELATED"/>
    <property type="match status" value="1"/>
</dbReference>
<evidence type="ECO:0000313" key="2">
    <source>
        <dbReference type="EMBL" id="QCT69855.1"/>
    </source>
</evidence>
<dbReference type="GO" id="GO:0030170">
    <property type="term" value="F:pyridoxal phosphate binding"/>
    <property type="evidence" value="ECO:0007669"/>
    <property type="project" value="InterPro"/>
</dbReference>
<evidence type="ECO:0000259" key="1">
    <source>
        <dbReference type="PROSITE" id="PS51340"/>
    </source>
</evidence>
<dbReference type="PROSITE" id="PS51340">
    <property type="entry name" value="MOSC"/>
    <property type="match status" value="1"/>
</dbReference>
<protein>
    <submittedName>
        <fullName evidence="2">MOSC domain-containing protein</fullName>
    </submittedName>
</protein>
<dbReference type="KEGG" id="emt:CPZ25_000555"/>
<organism evidence="2 3">
    <name type="scientific">Eubacterium maltosivorans</name>
    <dbReference type="NCBI Taxonomy" id="2041044"/>
    <lineage>
        <taxon>Bacteria</taxon>
        <taxon>Bacillati</taxon>
        <taxon>Bacillota</taxon>
        <taxon>Clostridia</taxon>
        <taxon>Eubacteriales</taxon>
        <taxon>Eubacteriaceae</taxon>
        <taxon>Eubacterium</taxon>
    </lineage>
</organism>
<dbReference type="EMBL" id="CP029487">
    <property type="protein sequence ID" value="QCT69855.1"/>
    <property type="molecule type" value="Genomic_DNA"/>
</dbReference>
<dbReference type="SUPFAM" id="SSF50800">
    <property type="entry name" value="PK beta-barrel domain-like"/>
    <property type="match status" value="1"/>
</dbReference>
<dbReference type="Gene3D" id="2.40.33.20">
    <property type="entry name" value="PK beta-barrel domain-like"/>
    <property type="match status" value="1"/>
</dbReference>
<dbReference type="AlphaFoldDB" id="A0A4P9C5P0"/>
<dbReference type="Proteomes" id="UP000218387">
    <property type="component" value="Chromosome"/>
</dbReference>
<dbReference type="InterPro" id="IPR005302">
    <property type="entry name" value="MoCF_Sase_C"/>
</dbReference>
<feature type="domain" description="MOSC" evidence="1">
    <location>
        <begin position="21"/>
        <end position="146"/>
    </location>
</feature>
<proteinExistence type="predicted"/>
<dbReference type="InterPro" id="IPR052716">
    <property type="entry name" value="MOSC_domain"/>
</dbReference>